<gene>
    <name evidence="2" type="ORF">CONCODRAFT_9889</name>
</gene>
<dbReference type="EMBL" id="KQ964603">
    <property type="protein sequence ID" value="KXN67953.1"/>
    <property type="molecule type" value="Genomic_DNA"/>
</dbReference>
<feature type="chain" id="PRO_5007294237" evidence="1">
    <location>
        <begin position="20"/>
        <end position="87"/>
    </location>
</feature>
<evidence type="ECO:0000313" key="3">
    <source>
        <dbReference type="Proteomes" id="UP000070444"/>
    </source>
</evidence>
<sequence>MKFTLLALVFTSLTTSSPAMPAEGDSTSTFDAANAPPIFTPGVYSGEYPTYKEFIEAYYGYKDLSDEEVSAAIIDDFLLSLKERWLL</sequence>
<feature type="signal peptide" evidence="1">
    <location>
        <begin position="1"/>
        <end position="19"/>
    </location>
</feature>
<keyword evidence="1" id="KW-0732">Signal</keyword>
<dbReference type="Proteomes" id="UP000070444">
    <property type="component" value="Unassembled WGS sequence"/>
</dbReference>
<protein>
    <submittedName>
        <fullName evidence="2">Uncharacterized protein</fullName>
    </submittedName>
</protein>
<name>A0A137NYM9_CONC2</name>
<reference evidence="2 3" key="1">
    <citation type="journal article" date="2015" name="Genome Biol. Evol.">
        <title>Phylogenomic analyses indicate that early fungi evolved digesting cell walls of algal ancestors of land plants.</title>
        <authorList>
            <person name="Chang Y."/>
            <person name="Wang S."/>
            <person name="Sekimoto S."/>
            <person name="Aerts A.L."/>
            <person name="Choi C."/>
            <person name="Clum A."/>
            <person name="LaButti K.M."/>
            <person name="Lindquist E.A."/>
            <person name="Yee Ngan C."/>
            <person name="Ohm R.A."/>
            <person name="Salamov A.A."/>
            <person name="Grigoriev I.V."/>
            <person name="Spatafora J.W."/>
            <person name="Berbee M.L."/>
        </authorList>
    </citation>
    <scope>NUCLEOTIDE SEQUENCE [LARGE SCALE GENOMIC DNA]</scope>
    <source>
        <strain evidence="2 3">NRRL 28638</strain>
    </source>
</reference>
<organism evidence="2 3">
    <name type="scientific">Conidiobolus coronatus (strain ATCC 28846 / CBS 209.66 / NRRL 28638)</name>
    <name type="common">Delacroixia coronata</name>
    <dbReference type="NCBI Taxonomy" id="796925"/>
    <lineage>
        <taxon>Eukaryota</taxon>
        <taxon>Fungi</taxon>
        <taxon>Fungi incertae sedis</taxon>
        <taxon>Zoopagomycota</taxon>
        <taxon>Entomophthoromycotina</taxon>
        <taxon>Entomophthoromycetes</taxon>
        <taxon>Entomophthorales</taxon>
        <taxon>Ancylistaceae</taxon>
        <taxon>Conidiobolus</taxon>
    </lineage>
</organism>
<evidence type="ECO:0000313" key="2">
    <source>
        <dbReference type="EMBL" id="KXN67953.1"/>
    </source>
</evidence>
<accession>A0A137NYM9</accession>
<evidence type="ECO:0000256" key="1">
    <source>
        <dbReference type="SAM" id="SignalP"/>
    </source>
</evidence>
<dbReference type="AlphaFoldDB" id="A0A137NYM9"/>
<keyword evidence="3" id="KW-1185">Reference proteome</keyword>
<proteinExistence type="predicted"/>